<dbReference type="InterPro" id="IPR037465">
    <property type="entry name" value="YlxR"/>
</dbReference>
<keyword evidence="4" id="KW-1185">Reference proteome</keyword>
<feature type="domain" description="YlxR" evidence="2">
    <location>
        <begin position="9"/>
        <end position="83"/>
    </location>
</feature>
<dbReference type="InterPro" id="IPR007393">
    <property type="entry name" value="YlxR_dom"/>
</dbReference>
<dbReference type="Proteomes" id="UP000642819">
    <property type="component" value="Unassembled WGS sequence"/>
</dbReference>
<dbReference type="PANTHER" id="PTHR34215">
    <property type="entry name" value="BLL0784 PROTEIN"/>
    <property type="match status" value="1"/>
</dbReference>
<feature type="region of interest" description="Disordered" evidence="1">
    <location>
        <begin position="90"/>
        <end position="109"/>
    </location>
</feature>
<evidence type="ECO:0000256" key="1">
    <source>
        <dbReference type="SAM" id="MobiDB-lite"/>
    </source>
</evidence>
<organism evidence="3 4">
    <name type="scientific">Zhihengliuella salsuginis</name>
    <dbReference type="NCBI Taxonomy" id="578222"/>
    <lineage>
        <taxon>Bacteria</taxon>
        <taxon>Bacillati</taxon>
        <taxon>Actinomycetota</taxon>
        <taxon>Actinomycetes</taxon>
        <taxon>Micrococcales</taxon>
        <taxon>Micrococcaceae</taxon>
        <taxon>Zhihengliuella</taxon>
    </lineage>
</organism>
<dbReference type="Gene3D" id="3.30.1230.10">
    <property type="entry name" value="YlxR-like"/>
    <property type="match status" value="1"/>
</dbReference>
<evidence type="ECO:0000313" key="4">
    <source>
        <dbReference type="Proteomes" id="UP000642819"/>
    </source>
</evidence>
<feature type="compositionally biased region" description="Polar residues" evidence="1">
    <location>
        <begin position="99"/>
        <end position="109"/>
    </location>
</feature>
<protein>
    <recommendedName>
        <fullName evidence="2">YlxR domain-containing protein</fullName>
    </recommendedName>
</protein>
<name>A0ABQ3GJ80_9MICC</name>
<dbReference type="InterPro" id="IPR035931">
    <property type="entry name" value="YlxR-like_sf"/>
</dbReference>
<gene>
    <name evidence="3" type="ORF">GCM10008096_18250</name>
</gene>
<evidence type="ECO:0000259" key="2">
    <source>
        <dbReference type="Pfam" id="PF04296"/>
    </source>
</evidence>
<proteinExistence type="predicted"/>
<dbReference type="Pfam" id="PF04296">
    <property type="entry name" value="YlxR"/>
    <property type="match status" value="1"/>
</dbReference>
<accession>A0ABQ3GJ80</accession>
<reference evidence="4" key="1">
    <citation type="journal article" date="2019" name="Int. J. Syst. Evol. Microbiol.">
        <title>The Global Catalogue of Microorganisms (GCM) 10K type strain sequencing project: providing services to taxonomists for standard genome sequencing and annotation.</title>
        <authorList>
            <consortium name="The Broad Institute Genomics Platform"/>
            <consortium name="The Broad Institute Genome Sequencing Center for Infectious Disease"/>
            <person name="Wu L."/>
            <person name="Ma J."/>
        </authorList>
    </citation>
    <scope>NUCLEOTIDE SEQUENCE [LARGE SCALE GENOMIC DNA]</scope>
    <source>
        <strain evidence="4">KCTC 19466</strain>
    </source>
</reference>
<sequence>MSEVKRPQRTCIGCRQVADQSSLLRWVLTRDDDGQSAVPDPFRRMSGRGAWMHPRPECAAEIIRKRAFSRAFRAPVRVPAEEEISAAIDAFTTRDRGDSTVQPESGSEI</sequence>
<dbReference type="PANTHER" id="PTHR34215:SF1">
    <property type="entry name" value="YLXR DOMAIN-CONTAINING PROTEIN"/>
    <property type="match status" value="1"/>
</dbReference>
<dbReference type="EMBL" id="BMXK01000007">
    <property type="protein sequence ID" value="GHD07469.1"/>
    <property type="molecule type" value="Genomic_DNA"/>
</dbReference>
<dbReference type="RefSeq" id="WP_229791049.1">
    <property type="nucleotide sequence ID" value="NZ_BMXK01000007.1"/>
</dbReference>
<comment type="caution">
    <text evidence="3">The sequence shown here is derived from an EMBL/GenBank/DDBJ whole genome shotgun (WGS) entry which is preliminary data.</text>
</comment>
<evidence type="ECO:0000313" key="3">
    <source>
        <dbReference type="EMBL" id="GHD07469.1"/>
    </source>
</evidence>
<dbReference type="SUPFAM" id="SSF64376">
    <property type="entry name" value="YlxR-like"/>
    <property type="match status" value="1"/>
</dbReference>